<gene>
    <name evidence="2" type="ORF">DBR06_SOUSAS14510023</name>
</gene>
<dbReference type="AlphaFoldDB" id="A0A484GFP7"/>
<name>A0A484GFP7_SOUCH</name>
<evidence type="ECO:0000313" key="3">
    <source>
        <dbReference type="Proteomes" id="UP000295264"/>
    </source>
</evidence>
<dbReference type="EMBL" id="QWLN02009146">
    <property type="protein sequence ID" value="TEA34543.1"/>
    <property type="molecule type" value="Genomic_DNA"/>
</dbReference>
<keyword evidence="3" id="KW-1185">Reference proteome</keyword>
<feature type="non-terminal residue" evidence="2">
    <location>
        <position position="56"/>
    </location>
</feature>
<protein>
    <submittedName>
        <fullName evidence="2">Uncharacterized protein</fullName>
    </submittedName>
</protein>
<evidence type="ECO:0000313" key="2">
    <source>
        <dbReference type="EMBL" id="TEA34543.1"/>
    </source>
</evidence>
<feature type="compositionally biased region" description="Basic and acidic residues" evidence="1">
    <location>
        <begin position="46"/>
        <end position="56"/>
    </location>
</feature>
<feature type="compositionally biased region" description="Polar residues" evidence="1">
    <location>
        <begin position="35"/>
        <end position="45"/>
    </location>
</feature>
<dbReference type="Proteomes" id="UP000295264">
    <property type="component" value="Unassembled WGS sequence"/>
</dbReference>
<comment type="caution">
    <text evidence="2">The sequence shown here is derived from an EMBL/GenBank/DDBJ whole genome shotgun (WGS) entry which is preliminary data.</text>
</comment>
<evidence type="ECO:0000256" key="1">
    <source>
        <dbReference type="SAM" id="MobiDB-lite"/>
    </source>
</evidence>
<organism evidence="2 3">
    <name type="scientific">Sousa chinensis</name>
    <name type="common">Indo-pacific humpbacked dolphin</name>
    <name type="synonym">Steno chinensis</name>
    <dbReference type="NCBI Taxonomy" id="103600"/>
    <lineage>
        <taxon>Eukaryota</taxon>
        <taxon>Metazoa</taxon>
        <taxon>Chordata</taxon>
        <taxon>Craniata</taxon>
        <taxon>Vertebrata</taxon>
        <taxon>Euteleostomi</taxon>
        <taxon>Mammalia</taxon>
        <taxon>Eutheria</taxon>
        <taxon>Laurasiatheria</taxon>
        <taxon>Artiodactyla</taxon>
        <taxon>Whippomorpha</taxon>
        <taxon>Cetacea</taxon>
        <taxon>Odontoceti</taxon>
        <taxon>Delphinidae</taxon>
        <taxon>Sousa</taxon>
    </lineage>
</organism>
<feature type="region of interest" description="Disordered" evidence="1">
    <location>
        <begin position="35"/>
        <end position="56"/>
    </location>
</feature>
<sequence>MTETTKMRLRVIFNLFGDKNFAELSTETQGNVGINSVTMRSSQGKQESECHPQRIS</sequence>
<proteinExistence type="predicted"/>
<reference evidence="2 3" key="1">
    <citation type="journal article" date="2018" name="Genomics">
        <title>Molecular footprints of inshore aquatic adaptation in Indo-Pacific humpback dolphin (Sousa chinensis).</title>
        <authorList>
            <person name="Ming Y."/>
            <person name="Jian J."/>
            <person name="Yu F."/>
            <person name="Yu X."/>
            <person name="Wang J."/>
            <person name="Liu W."/>
        </authorList>
    </citation>
    <scope>NUCLEOTIDE SEQUENCE [LARGE SCALE GENOMIC DNA]</scope>
    <source>
        <strain evidence="2">MY-2018</strain>
        <tissue evidence="2">Skin</tissue>
    </source>
</reference>
<accession>A0A484GFP7</accession>